<feature type="domain" description="Exonuclease" evidence="5">
    <location>
        <begin position="1"/>
        <end position="171"/>
    </location>
</feature>
<dbReference type="InterPro" id="IPR047021">
    <property type="entry name" value="REXO1/3/4-like"/>
</dbReference>
<dbReference type="InterPro" id="IPR036397">
    <property type="entry name" value="RNaseH_sf"/>
</dbReference>
<dbReference type="PANTHER" id="PTHR12801">
    <property type="entry name" value="RNA EXONUCLEASE REXO1 / RECO3 FAMILY MEMBER-RELATED"/>
    <property type="match status" value="1"/>
</dbReference>
<keyword evidence="7" id="KW-1185">Reference proteome</keyword>
<feature type="region of interest" description="Disordered" evidence="4">
    <location>
        <begin position="185"/>
        <end position="216"/>
    </location>
</feature>
<dbReference type="Pfam" id="PF00929">
    <property type="entry name" value="RNase_T"/>
    <property type="match status" value="1"/>
</dbReference>
<dbReference type="EMBL" id="JAUJFL010000001">
    <property type="protein sequence ID" value="KAK2615952.1"/>
    <property type="molecule type" value="Genomic_DNA"/>
</dbReference>
<evidence type="ECO:0000313" key="6">
    <source>
        <dbReference type="EMBL" id="KAK2615952.1"/>
    </source>
</evidence>
<dbReference type="SMART" id="SM00479">
    <property type="entry name" value="EXOIII"/>
    <property type="match status" value="1"/>
</dbReference>
<dbReference type="SUPFAM" id="SSF53098">
    <property type="entry name" value="Ribonuclease H-like"/>
    <property type="match status" value="1"/>
</dbReference>
<dbReference type="InterPro" id="IPR013520">
    <property type="entry name" value="Ribonucl_H"/>
</dbReference>
<protein>
    <recommendedName>
        <fullName evidence="5">Exonuclease domain-containing protein</fullName>
    </recommendedName>
</protein>
<evidence type="ECO:0000256" key="3">
    <source>
        <dbReference type="ARBA" id="ARBA00022839"/>
    </source>
</evidence>
<organism evidence="6 7">
    <name type="scientific">Phomopsis amygdali</name>
    <name type="common">Fusicoccum amygdali</name>
    <dbReference type="NCBI Taxonomy" id="1214568"/>
    <lineage>
        <taxon>Eukaryota</taxon>
        <taxon>Fungi</taxon>
        <taxon>Dikarya</taxon>
        <taxon>Ascomycota</taxon>
        <taxon>Pezizomycotina</taxon>
        <taxon>Sordariomycetes</taxon>
        <taxon>Sordariomycetidae</taxon>
        <taxon>Diaporthales</taxon>
        <taxon>Diaporthaceae</taxon>
        <taxon>Diaporthe</taxon>
    </lineage>
</organism>
<dbReference type="InterPro" id="IPR012337">
    <property type="entry name" value="RNaseH-like_sf"/>
</dbReference>
<feature type="compositionally biased region" description="Basic residues" evidence="4">
    <location>
        <begin position="187"/>
        <end position="204"/>
    </location>
</feature>
<dbReference type="GO" id="GO:0003676">
    <property type="term" value="F:nucleic acid binding"/>
    <property type="evidence" value="ECO:0007669"/>
    <property type="project" value="InterPro"/>
</dbReference>
<gene>
    <name evidence="6" type="ORF">N8I77_002673</name>
</gene>
<dbReference type="PANTHER" id="PTHR12801:SF114">
    <property type="entry name" value="EXONUCLEASE, PUTATIVE (AFU_ORTHOLOGUE AFUA_7G00870)-RELATED"/>
    <property type="match status" value="1"/>
</dbReference>
<accession>A0AAD9SUL9</accession>
<sequence length="239" mass="26909">MVGMEDGASELISLAAVDFITGELIVNSLVKPRRPVVDWRTQIHGISPARMSMAHAQGQTLDGWQSATAELFRLVDQDTVLIGHSLQYDLAALHIRPASVVDSAILASDAIFPKKGKPRYWGLGLKDMCSDLLGLNIREGAPLHASNVHDGVEDVLATREVVLCFLERPRMSKAWTTEKRNTFWKGQTRKVPRGKNKPQRRQKPPRPNDEDDDYLSDEILRWEDVIDYDMWPKSPPDSD</sequence>
<dbReference type="GO" id="GO:0006364">
    <property type="term" value="P:rRNA processing"/>
    <property type="evidence" value="ECO:0007669"/>
    <property type="project" value="TreeGrafter"/>
</dbReference>
<keyword evidence="1" id="KW-0540">Nuclease</keyword>
<dbReference type="Gene3D" id="3.30.420.10">
    <property type="entry name" value="Ribonuclease H-like superfamily/Ribonuclease H"/>
    <property type="match status" value="1"/>
</dbReference>
<evidence type="ECO:0000256" key="2">
    <source>
        <dbReference type="ARBA" id="ARBA00022801"/>
    </source>
</evidence>
<keyword evidence="2" id="KW-0378">Hydrolase</keyword>
<name>A0AAD9SUL9_PHOAM</name>
<dbReference type="Proteomes" id="UP001265746">
    <property type="component" value="Unassembled WGS sequence"/>
</dbReference>
<dbReference type="AlphaFoldDB" id="A0AAD9SUL9"/>
<dbReference type="GO" id="GO:0004527">
    <property type="term" value="F:exonuclease activity"/>
    <property type="evidence" value="ECO:0007669"/>
    <property type="project" value="UniProtKB-KW"/>
</dbReference>
<dbReference type="GO" id="GO:0000027">
    <property type="term" value="P:ribosomal large subunit assembly"/>
    <property type="evidence" value="ECO:0007669"/>
    <property type="project" value="TreeGrafter"/>
</dbReference>
<evidence type="ECO:0000313" key="7">
    <source>
        <dbReference type="Proteomes" id="UP001265746"/>
    </source>
</evidence>
<dbReference type="GO" id="GO:0005634">
    <property type="term" value="C:nucleus"/>
    <property type="evidence" value="ECO:0007669"/>
    <property type="project" value="TreeGrafter"/>
</dbReference>
<keyword evidence="3" id="KW-0269">Exonuclease</keyword>
<evidence type="ECO:0000256" key="1">
    <source>
        <dbReference type="ARBA" id="ARBA00022722"/>
    </source>
</evidence>
<evidence type="ECO:0000256" key="4">
    <source>
        <dbReference type="SAM" id="MobiDB-lite"/>
    </source>
</evidence>
<evidence type="ECO:0000259" key="5">
    <source>
        <dbReference type="SMART" id="SM00479"/>
    </source>
</evidence>
<dbReference type="CDD" id="cd06137">
    <property type="entry name" value="DEDDh_RNase"/>
    <property type="match status" value="1"/>
</dbReference>
<proteinExistence type="predicted"/>
<comment type="caution">
    <text evidence="6">The sequence shown here is derived from an EMBL/GenBank/DDBJ whole genome shotgun (WGS) entry which is preliminary data.</text>
</comment>
<reference evidence="6" key="1">
    <citation type="submission" date="2023-06" db="EMBL/GenBank/DDBJ databases">
        <authorList>
            <person name="Noh H."/>
        </authorList>
    </citation>
    <scope>NUCLEOTIDE SEQUENCE</scope>
    <source>
        <strain evidence="6">DUCC20226</strain>
    </source>
</reference>